<dbReference type="InterPro" id="IPR002826">
    <property type="entry name" value="MptE-like"/>
</dbReference>
<proteinExistence type="predicted"/>
<reference evidence="3" key="2">
    <citation type="submission" date="2011-04" db="EMBL/GenBank/DDBJ databases">
        <title>The complete genome of chromosome of Treponema succinifaciens DSM 2489.</title>
        <authorList>
            <person name="Lucas S."/>
            <person name="Copeland A."/>
            <person name="Lapidus A."/>
            <person name="Bruce D."/>
            <person name="Goodwin L."/>
            <person name="Pitluck S."/>
            <person name="Peters L."/>
            <person name="Kyrpides N."/>
            <person name="Mavromatis K."/>
            <person name="Ivanova N."/>
            <person name="Ovchinnikova G."/>
            <person name="Teshima H."/>
            <person name="Detter J.C."/>
            <person name="Tapia R."/>
            <person name="Han C."/>
            <person name="Land M."/>
            <person name="Hauser L."/>
            <person name="Markowitz V."/>
            <person name="Cheng J.-F."/>
            <person name="Hugenholtz P."/>
            <person name="Woyke T."/>
            <person name="Wu D."/>
            <person name="Gronow S."/>
            <person name="Wellnitz S."/>
            <person name="Brambilla E."/>
            <person name="Klenk H.-P."/>
            <person name="Eisen J.A."/>
        </authorList>
    </citation>
    <scope>NUCLEOTIDE SEQUENCE [LARGE SCALE GENOMIC DNA]</scope>
    <source>
        <strain evidence="3">ATCC 33096 / DSM 2489 / 6091</strain>
    </source>
</reference>
<evidence type="ECO:0000313" key="3">
    <source>
        <dbReference type="Proteomes" id="UP000006852"/>
    </source>
</evidence>
<dbReference type="RefSeq" id="WP_013701991.1">
    <property type="nucleotide sequence ID" value="NC_015385.1"/>
</dbReference>
<feature type="domain" description="6-hydroxymethylpterin diphosphokinase MptE-like" evidence="1">
    <location>
        <begin position="174"/>
        <end position="347"/>
    </location>
</feature>
<gene>
    <name evidence="2" type="ordered locus">Tresu_1819</name>
</gene>
<dbReference type="Pfam" id="PF01973">
    <property type="entry name" value="MptE-like"/>
    <property type="match status" value="1"/>
</dbReference>
<name>F2NVY3_TRES6</name>
<dbReference type="Proteomes" id="UP000006852">
    <property type="component" value="Chromosome"/>
</dbReference>
<organism evidence="2 3">
    <name type="scientific">Treponema succinifaciens (strain ATCC 33096 / DSM 2489 / 6091)</name>
    <dbReference type="NCBI Taxonomy" id="869209"/>
    <lineage>
        <taxon>Bacteria</taxon>
        <taxon>Pseudomonadati</taxon>
        <taxon>Spirochaetota</taxon>
        <taxon>Spirochaetia</taxon>
        <taxon>Spirochaetales</taxon>
        <taxon>Treponemataceae</taxon>
        <taxon>Treponema</taxon>
    </lineage>
</organism>
<dbReference type="PANTHER" id="PTHR41786">
    <property type="entry name" value="MOTILITY ACCESSORY FACTOR MAF"/>
    <property type="match status" value="1"/>
</dbReference>
<dbReference type="GeneID" id="302998960"/>
<dbReference type="AlphaFoldDB" id="F2NVY3"/>
<sequence>MNESVQEKPRLVSAGQGFSVLKTVEYKGRFLYSKYNPAKAIETYIDKMQVLSGTLIIACSPLLWYGIEKLKSLLPENCEIIALENDENLFELAMQNDSAGIPLFKLNEGEKIDSYVRSICKGGSIKRALKIDFSAGVNFSKEKFDFTVNAISEIIATFWKNRITLVKFGRLFSKNFLRNIAHLEYTKTLEDVAKTVSKPLLVLGAGEGLDTLSYSSFSPNDFFIITVDAALSPLLARNITPDAVVTMESQIAIEKTFLGAKNKNILLFADLCARPEATKILGGNIIWFATKYADGIFFDNLKKESVIRNFIEPMGSVGLAATYIALKIRSSSSIPVFIAGLDFSYSIGTTHAKDTMALKQRFINSNRLTPIENYDAAFSMSTQTVMSKNGKKICSTKILLQYAQQFKLMFQNEKNLFDCSSTGIKLGIPQRNLFATKGNLQKEKCESHKNISSFCEKEKRKLEELRSLLSDGEKSPFRNNLPEKLSLSKQIKKIAEEREYLFLHFPDGYRFKMEQSFLKRIRAETDFFIKQLEIAMKENKPL</sequence>
<dbReference type="eggNOG" id="COG2604">
    <property type="taxonomic scope" value="Bacteria"/>
</dbReference>
<evidence type="ECO:0000313" key="2">
    <source>
        <dbReference type="EMBL" id="AEB14710.1"/>
    </source>
</evidence>
<dbReference type="PANTHER" id="PTHR41786:SF1">
    <property type="entry name" value="6-HYDROXYMETHYLPTERIN DIPHOSPHOKINASE MPTE-LIKE DOMAIN-CONTAINING PROTEIN"/>
    <property type="match status" value="1"/>
</dbReference>
<reference evidence="2 3" key="1">
    <citation type="journal article" date="2011" name="Stand. Genomic Sci.">
        <title>Complete genome sequence of Treponema succinifaciens type strain (6091).</title>
        <authorList>
            <person name="Han C."/>
            <person name="Gronow S."/>
            <person name="Teshima H."/>
            <person name="Lapidus A."/>
            <person name="Nolan M."/>
            <person name="Lucas S."/>
            <person name="Hammon N."/>
            <person name="Deshpande S."/>
            <person name="Cheng J.F."/>
            <person name="Zeytun A."/>
            <person name="Tapia R."/>
            <person name="Goodwin L."/>
            <person name="Pitluck S."/>
            <person name="Liolios K."/>
            <person name="Pagani I."/>
            <person name="Ivanova N."/>
            <person name="Mavromatis K."/>
            <person name="Mikhailova N."/>
            <person name="Huntemann M."/>
            <person name="Pati A."/>
            <person name="Chen A."/>
            <person name="Palaniappan K."/>
            <person name="Land M."/>
            <person name="Hauser L."/>
            <person name="Brambilla E.M."/>
            <person name="Rohde M."/>
            <person name="Goker M."/>
            <person name="Woyke T."/>
            <person name="Bristow J."/>
            <person name="Eisen J.A."/>
            <person name="Markowitz V."/>
            <person name="Hugenholtz P."/>
            <person name="Kyrpides N.C."/>
            <person name="Klenk H.P."/>
            <person name="Detter J.C."/>
        </authorList>
    </citation>
    <scope>NUCLEOTIDE SEQUENCE [LARGE SCALE GENOMIC DNA]</scope>
    <source>
        <strain evidence="3">ATCC 33096 / DSM 2489 / 6091</strain>
    </source>
</reference>
<protein>
    <recommendedName>
        <fullName evidence="1">6-hydroxymethylpterin diphosphokinase MptE-like domain-containing protein</fullName>
    </recommendedName>
</protein>
<dbReference type="HOGENOM" id="CLU_033812_0_0_12"/>
<dbReference type="OrthoDB" id="362850at2"/>
<accession>F2NVY3</accession>
<keyword evidence="3" id="KW-1185">Reference proteome</keyword>
<dbReference type="KEGG" id="tsu:Tresu_1819"/>
<dbReference type="EMBL" id="CP002631">
    <property type="protein sequence ID" value="AEB14710.1"/>
    <property type="molecule type" value="Genomic_DNA"/>
</dbReference>
<dbReference type="STRING" id="869209.Tresu_1819"/>
<evidence type="ECO:0000259" key="1">
    <source>
        <dbReference type="Pfam" id="PF01973"/>
    </source>
</evidence>